<dbReference type="FunFam" id="2.60.120.200:FF:000019">
    <property type="entry name" value="MAM domain containing glycosylphosphatidylinositol anchor 2"/>
    <property type="match status" value="1"/>
</dbReference>
<dbReference type="CDD" id="cd00096">
    <property type="entry name" value="Ig"/>
    <property type="match status" value="4"/>
</dbReference>
<feature type="domain" description="Ig-like" evidence="19">
    <location>
        <begin position="1037"/>
        <end position="1128"/>
    </location>
</feature>
<keyword evidence="9" id="KW-0472">Membrane</keyword>
<dbReference type="FunFam" id="2.60.40.10:FF:001287">
    <property type="entry name" value="MAM domain-containing glycosylphosphatidylinositol anchor protein 1"/>
    <property type="match status" value="1"/>
</dbReference>
<evidence type="ECO:0000313" key="22">
    <source>
        <dbReference type="Proteomes" id="UP000694542"/>
    </source>
</evidence>
<evidence type="ECO:0000256" key="4">
    <source>
        <dbReference type="ARBA" id="ARBA00022622"/>
    </source>
</evidence>
<dbReference type="Gene3D" id="2.60.120.200">
    <property type="match status" value="1"/>
</dbReference>
<keyword evidence="12" id="KW-0449">Lipoprotein</keyword>
<feature type="compositionally biased region" description="Basic and acidic residues" evidence="17">
    <location>
        <begin position="86"/>
        <end position="114"/>
    </location>
</feature>
<evidence type="ECO:0000256" key="7">
    <source>
        <dbReference type="ARBA" id="ARBA00022782"/>
    </source>
</evidence>
<dbReference type="InterPro" id="IPR003599">
    <property type="entry name" value="Ig_sub"/>
</dbReference>
<feature type="compositionally biased region" description="Basic residues" evidence="17">
    <location>
        <begin position="430"/>
        <end position="449"/>
    </location>
</feature>
<keyword evidence="10" id="KW-1015">Disulfide bond</keyword>
<dbReference type="InterPro" id="IPR000998">
    <property type="entry name" value="MAM_dom"/>
</dbReference>
<proteinExistence type="predicted"/>
<feature type="region of interest" description="Disordered" evidence="17">
    <location>
        <begin position="1268"/>
        <end position="1287"/>
    </location>
</feature>
<dbReference type="Pfam" id="PF13927">
    <property type="entry name" value="Ig_3"/>
    <property type="match status" value="5"/>
</dbReference>
<feature type="compositionally biased region" description="Pro residues" evidence="17">
    <location>
        <begin position="308"/>
        <end position="319"/>
    </location>
</feature>
<dbReference type="FunFam" id="2.60.40.10:FF:000243">
    <property type="entry name" value="MAM domain-containing glycosylphosphatidylinositol anchor protein 1"/>
    <property type="match status" value="1"/>
</dbReference>
<evidence type="ECO:0000256" key="16">
    <source>
        <dbReference type="ARBA" id="ARBA00068384"/>
    </source>
</evidence>
<feature type="region of interest" description="Disordered" evidence="17">
    <location>
        <begin position="12"/>
        <end position="63"/>
    </location>
</feature>
<evidence type="ECO:0000256" key="13">
    <source>
        <dbReference type="ARBA" id="ARBA00023319"/>
    </source>
</evidence>
<feature type="compositionally biased region" description="Low complexity" evidence="17">
    <location>
        <begin position="282"/>
        <end position="291"/>
    </location>
</feature>
<evidence type="ECO:0000259" key="18">
    <source>
        <dbReference type="PROSITE" id="PS50060"/>
    </source>
</evidence>
<evidence type="ECO:0000256" key="17">
    <source>
        <dbReference type="SAM" id="MobiDB-lite"/>
    </source>
</evidence>
<dbReference type="PANTHER" id="PTHR45080">
    <property type="entry name" value="CONTACTIN 5"/>
    <property type="match status" value="1"/>
</dbReference>
<dbReference type="Ensembl" id="ENSCAFT00040037953.1">
    <property type="protein sequence ID" value="ENSCAFP00040033084.1"/>
    <property type="gene ID" value="ENSCAFG00040020473.1"/>
</dbReference>
<dbReference type="InterPro" id="IPR013783">
    <property type="entry name" value="Ig-like_fold"/>
</dbReference>
<dbReference type="FunFam" id="2.60.40.10:FF:000262">
    <property type="entry name" value="MAM domain containing glycosylphosphatidylinositol anchor 1"/>
    <property type="match status" value="1"/>
</dbReference>
<comment type="function">
    <text evidence="14">Required for radial migration of cortical neurons in the superficial layer of the neocortex. Plays a role in the formation or maintenance of inhibitory synapses. May function by inhibiting the activity of NLGN2.</text>
</comment>
<feature type="compositionally biased region" description="Polar residues" evidence="17">
    <location>
        <begin position="1268"/>
        <end position="1277"/>
    </location>
</feature>
<feature type="compositionally biased region" description="Polar residues" evidence="17">
    <location>
        <begin position="235"/>
        <end position="244"/>
    </location>
</feature>
<feature type="compositionally biased region" description="Basic and acidic residues" evidence="17">
    <location>
        <begin position="20"/>
        <end position="42"/>
    </location>
</feature>
<keyword evidence="13" id="KW-0393">Immunoglobulin domain</keyword>
<dbReference type="GO" id="GO:0098552">
    <property type="term" value="C:side of membrane"/>
    <property type="evidence" value="ECO:0007669"/>
    <property type="project" value="UniProtKB-KW"/>
</dbReference>
<comment type="subunit">
    <text evidence="15">Interacts heterophilically through its MAM domain with proteins in axon-rich regions and through its Ig-like domains with proteins in differentiating muscle. Interacts (through the Ig-like domains) with NLGN2.</text>
</comment>
<dbReference type="CDD" id="cd06263">
    <property type="entry name" value="MAM"/>
    <property type="match status" value="1"/>
</dbReference>
<evidence type="ECO:0000256" key="1">
    <source>
        <dbReference type="ARBA" id="ARBA00004609"/>
    </source>
</evidence>
<dbReference type="Proteomes" id="UP000694542">
    <property type="component" value="Chromosome 12"/>
</dbReference>
<feature type="compositionally biased region" description="Low complexity" evidence="17">
    <location>
        <begin position="193"/>
        <end position="207"/>
    </location>
</feature>
<dbReference type="InterPro" id="IPR036116">
    <property type="entry name" value="FN3_sf"/>
</dbReference>
<dbReference type="InterPro" id="IPR003598">
    <property type="entry name" value="Ig_sub2"/>
</dbReference>
<feature type="compositionally biased region" description="Low complexity" evidence="17">
    <location>
        <begin position="474"/>
        <end position="489"/>
    </location>
</feature>
<dbReference type="InterPro" id="IPR013320">
    <property type="entry name" value="ConA-like_dom_sf"/>
</dbReference>
<feature type="compositionally biased region" description="Low complexity" evidence="17">
    <location>
        <begin position="403"/>
        <end position="419"/>
    </location>
</feature>
<dbReference type="SUPFAM" id="SSF49899">
    <property type="entry name" value="Concanavalin A-like lectins/glucanases"/>
    <property type="match status" value="1"/>
</dbReference>
<evidence type="ECO:0000256" key="3">
    <source>
        <dbReference type="ARBA" id="ARBA00022475"/>
    </source>
</evidence>
<keyword evidence="5" id="KW-0732">Signal</keyword>
<keyword evidence="3" id="KW-1003">Cell membrane</keyword>
<dbReference type="InterPro" id="IPR007110">
    <property type="entry name" value="Ig-like_dom"/>
</dbReference>
<feature type="domain" description="Ig-like" evidence="19">
    <location>
        <begin position="938"/>
        <end position="1030"/>
    </location>
</feature>
<comment type="subcellular location">
    <subcellularLocation>
        <location evidence="1">Cell membrane</location>
        <topology evidence="1">Lipid-anchor</topology>
        <topology evidence="1">GPI-anchor</topology>
    </subcellularLocation>
</comment>
<dbReference type="FunFam" id="2.60.40.10:FF:000240">
    <property type="entry name" value="MAM domain containing glycosylphosphatidylinositol anchor 1"/>
    <property type="match status" value="1"/>
</dbReference>
<accession>A0A8C0TDG7</accession>
<feature type="domain" description="Ig-like" evidence="19">
    <location>
        <begin position="836"/>
        <end position="930"/>
    </location>
</feature>
<feature type="compositionally biased region" description="Low complexity" evidence="17">
    <location>
        <begin position="450"/>
        <end position="464"/>
    </location>
</feature>
<evidence type="ECO:0000256" key="8">
    <source>
        <dbReference type="ARBA" id="ARBA00022902"/>
    </source>
</evidence>
<evidence type="ECO:0000256" key="2">
    <source>
        <dbReference type="ARBA" id="ARBA00022473"/>
    </source>
</evidence>
<keyword evidence="8" id="KW-0524">Neurogenesis</keyword>
<reference evidence="21" key="1">
    <citation type="submission" date="2018-10" db="EMBL/GenBank/DDBJ databases">
        <title>De novo assembly of a Great Dane genome.</title>
        <authorList>
            <person name="Kidd J.M."/>
            <person name="Pendleton A.L."/>
            <person name="Shen F."/>
            <person name="Emery S."/>
        </authorList>
    </citation>
    <scope>NUCLEOTIDE SEQUENCE [LARGE SCALE GENOMIC DNA]</scope>
    <source>
        <strain evidence="21">Great Dane</strain>
    </source>
</reference>
<feature type="region of interest" description="Disordered" evidence="17">
    <location>
        <begin position="86"/>
        <end position="492"/>
    </location>
</feature>
<feature type="domain" description="Ig-like" evidence="19">
    <location>
        <begin position="738"/>
        <end position="821"/>
    </location>
</feature>
<feature type="domain" description="Fibronectin type-III" evidence="20">
    <location>
        <begin position="1140"/>
        <end position="1240"/>
    </location>
</feature>
<evidence type="ECO:0000256" key="11">
    <source>
        <dbReference type="ARBA" id="ARBA00023180"/>
    </source>
</evidence>
<dbReference type="SMART" id="SM00409">
    <property type="entry name" value="IG"/>
    <property type="match status" value="6"/>
</dbReference>
<dbReference type="GO" id="GO:0007399">
    <property type="term" value="P:nervous system development"/>
    <property type="evidence" value="ECO:0007669"/>
    <property type="project" value="UniProtKB-KW"/>
</dbReference>
<feature type="domain" description="Ig-like" evidence="19">
    <location>
        <begin position="630"/>
        <end position="728"/>
    </location>
</feature>
<evidence type="ECO:0000256" key="10">
    <source>
        <dbReference type="ARBA" id="ARBA00023157"/>
    </source>
</evidence>
<evidence type="ECO:0000256" key="6">
    <source>
        <dbReference type="ARBA" id="ARBA00022737"/>
    </source>
</evidence>
<dbReference type="InterPro" id="IPR003961">
    <property type="entry name" value="FN3_dom"/>
</dbReference>
<dbReference type="SMART" id="SM00408">
    <property type="entry name" value="IGc2"/>
    <property type="match status" value="6"/>
</dbReference>
<dbReference type="PROSITE" id="PS50835">
    <property type="entry name" value="IG_LIKE"/>
    <property type="match status" value="6"/>
</dbReference>
<dbReference type="FunFam" id="2.60.40.10:FF:000165">
    <property type="entry name" value="MAM domain containing glycosylphosphatidylinositol anchor 2"/>
    <property type="match status" value="1"/>
</dbReference>
<evidence type="ECO:0000256" key="14">
    <source>
        <dbReference type="ARBA" id="ARBA00058449"/>
    </source>
</evidence>
<dbReference type="SUPFAM" id="SSF49265">
    <property type="entry name" value="Fibronectin type III"/>
    <property type="match status" value="1"/>
</dbReference>
<evidence type="ECO:0000259" key="19">
    <source>
        <dbReference type="PROSITE" id="PS50835"/>
    </source>
</evidence>
<keyword evidence="7" id="KW-0221">Differentiation</keyword>
<evidence type="ECO:0000256" key="15">
    <source>
        <dbReference type="ARBA" id="ARBA00061756"/>
    </source>
</evidence>
<evidence type="ECO:0000256" key="5">
    <source>
        <dbReference type="ARBA" id="ARBA00022729"/>
    </source>
</evidence>
<dbReference type="Gene3D" id="2.60.40.10">
    <property type="entry name" value="Immunoglobulins"/>
    <property type="match status" value="7"/>
</dbReference>
<feature type="compositionally biased region" description="Low complexity" evidence="17">
    <location>
        <begin position="166"/>
        <end position="176"/>
    </location>
</feature>
<dbReference type="GO" id="GO:0005886">
    <property type="term" value="C:plasma membrane"/>
    <property type="evidence" value="ECO:0007669"/>
    <property type="project" value="UniProtKB-SubCell"/>
</dbReference>
<organism evidence="21 22">
    <name type="scientific">Canis lupus familiaris</name>
    <name type="common">Dog</name>
    <name type="synonym">Canis familiaris</name>
    <dbReference type="NCBI Taxonomy" id="9615"/>
    <lineage>
        <taxon>Eukaryota</taxon>
        <taxon>Metazoa</taxon>
        <taxon>Chordata</taxon>
        <taxon>Craniata</taxon>
        <taxon>Vertebrata</taxon>
        <taxon>Euteleostomi</taxon>
        <taxon>Mammalia</taxon>
        <taxon>Eutheria</taxon>
        <taxon>Laurasiatheria</taxon>
        <taxon>Carnivora</taxon>
        <taxon>Caniformia</taxon>
        <taxon>Canidae</taxon>
        <taxon>Canis</taxon>
    </lineage>
</organism>
<evidence type="ECO:0000256" key="9">
    <source>
        <dbReference type="ARBA" id="ARBA00023136"/>
    </source>
</evidence>
<dbReference type="Pfam" id="PF00629">
    <property type="entry name" value="MAM"/>
    <property type="match status" value="1"/>
</dbReference>
<dbReference type="SMART" id="SM00137">
    <property type="entry name" value="MAM"/>
    <property type="match status" value="1"/>
</dbReference>
<keyword evidence="2" id="KW-0217">Developmental protein</keyword>
<dbReference type="SUPFAM" id="SSF48726">
    <property type="entry name" value="Immunoglobulin"/>
    <property type="match status" value="6"/>
</dbReference>
<dbReference type="PANTHER" id="PTHR45080:SF32">
    <property type="entry name" value="MAM DOMAIN CONTAINING GLYCOSYLPHOSPHATIDYLINOSITOL ANCHOR 1"/>
    <property type="match status" value="1"/>
</dbReference>
<keyword evidence="4" id="KW-0336">GPI-anchor</keyword>
<keyword evidence="11" id="KW-0325">Glycoprotein</keyword>
<keyword evidence="6" id="KW-0677">Repeat</keyword>
<dbReference type="FunFam" id="2.60.40.10:FF:000303">
    <property type="entry name" value="MAM domain containing glycosylphosphatidylinositol anchor 1"/>
    <property type="match status" value="1"/>
</dbReference>
<dbReference type="InterPro" id="IPR013098">
    <property type="entry name" value="Ig_I-set"/>
</dbReference>
<reference evidence="21" key="2">
    <citation type="submission" date="2025-08" db="UniProtKB">
        <authorList>
            <consortium name="Ensembl"/>
        </authorList>
    </citation>
    <scope>IDENTIFICATION</scope>
</reference>
<dbReference type="InterPro" id="IPR050958">
    <property type="entry name" value="Cell_Adh-Cytoskel_Orgn"/>
</dbReference>
<dbReference type="GO" id="GO:0030154">
    <property type="term" value="P:cell differentiation"/>
    <property type="evidence" value="ECO:0007669"/>
    <property type="project" value="UniProtKB-KW"/>
</dbReference>
<name>A0A8C0TDG7_CANLF</name>
<protein>
    <recommendedName>
        <fullName evidence="16">MAM domain-containing glycosylphosphatidylinositol anchor protein 1</fullName>
    </recommendedName>
</protein>
<sequence length="1444" mass="156440">MDAFLLSDIFLPGVGGGGGGEREGGRGRKEEGETERLREGSRRSASPSPVLFSLIGPGGGEEIGQRLGRASWAAFNWLLFLTGGESNRRASDKGWESERPNEETRGGGRREAGGGRRGRGAGGGRRGERGMKSSEGGSSTAKPKLPSEPSAPAAPAQRPPRPGARPGPARWGPPQAEAAGRGRGRPTWGAAQPGSPESSEPGSAAAAARRREPSSAGGGGERRPRRSPGLAESANIFQTTQTFLVSPPSGVSVGWNCSPDSRGAAGARFLPGAPRWLGQLRGPGTRGSRPSSEPRRRCSRLGRAAAGAPPPRGARPTRPPRVGLRGPRRLPQDRRRRINLSVARALPPPLHRGASPGGETASLPAAGGLLDRGAPSAAEGSLAPRARSTQPWGPGADRRPGSSRRGAGCCAGRAEAPGAGPAPPASPRGQRPRRRRNPGRRRRRRRRRLLGLLASAAAPSAASRGKGGRRGHRGAPADAPPATSRAAPPRGDEAPAVKMEVTCLLLLALIPFHCRGQGVYAPAQAQIVHAGQACVVKEDNISERVYTIREGDTLMLQCLVTGHPRPQVRWTKTAGSASDKFQETSVFNETLRIERIARTQGGRYYCKAENGVGVPAIKSIRVDVQYLDEPVLTVHQTVSDVRGNFYQEKTVFLRCTVNSNPPARFIWKRGSDTLSHSQDNGVDIYEPLYTQGETKVLKLKNLRPQDYASYTCQVSVRNVCGIPDKAITFRLTNTTAPPALKLSVNETLVVNPGENVTVQCLLSGGDPLPQLQWSHGPGPLPLGALAQSGTLSIPSVQARDSGYYNCTATNNVGNPAKKTVNLLVRSMKNATFQITPDVIKESENIQLGQDLKLSCHVDAVPQEKVTYQWFKNGKPARMSKRLLVTRNDPELPAVTSSLELIDLHFSDYGTYLCVASFPGAPVPDLSVEVNISSETVPPTISVPKGRAVVTVREGSPAELQCEVRGKPRPPVLWSRVDKEAAMLPSGLPLEETPDGKLRLEHVSRDMSGTYRCQTARYNGFNVRPREAQVQLNVQFPPEVEPSSQDVRQALGRPVLLRCSLLRGSPQRIAAAVWRFKGQLLPPPPAVPAAEAPDHSELRLDAVTRDSSGSYECSISNDVGSATCLFQVSAKAYSPEFYFDTPNPTRSHKLSKNYSYVLQWTQREPDAVDPLLNYRLSVRQLNQHSAMVKAIPVRRVEKGQLLEYVLTDLRVPHSYEVRLTPYTTFGAGDMASRIIHYTEHNTCHFEDEKICGYTQDLTDNFDWTRQNALTQNPKRSPNTGPPTDISGTPEGYYMFIETSRPRELGDRARLVSPLYNASAKFYCVSFFYHMYGKHIGSLNLLVRSRNKGALDTHAWSLSGNKGNVWQQAHVPINPSGPFQIIFEGVRGSGYLGDIAIDDVTLKKGECPRKQMDPNKVVVMPGSGAPRQPHPQLWGPMAIFLLALQR</sequence>
<evidence type="ECO:0000313" key="21">
    <source>
        <dbReference type="Ensembl" id="ENSCAFP00040033084.1"/>
    </source>
</evidence>
<dbReference type="PROSITE" id="PS50060">
    <property type="entry name" value="MAM_2"/>
    <property type="match status" value="1"/>
</dbReference>
<evidence type="ECO:0000259" key="20">
    <source>
        <dbReference type="PROSITE" id="PS50853"/>
    </source>
</evidence>
<feature type="domain" description="MAM" evidence="18">
    <location>
        <begin position="1240"/>
        <end position="1407"/>
    </location>
</feature>
<dbReference type="Pfam" id="PF07679">
    <property type="entry name" value="I-set"/>
    <property type="match status" value="1"/>
</dbReference>
<dbReference type="InterPro" id="IPR036179">
    <property type="entry name" value="Ig-like_dom_sf"/>
</dbReference>
<evidence type="ECO:0000256" key="12">
    <source>
        <dbReference type="ARBA" id="ARBA00023288"/>
    </source>
</evidence>
<dbReference type="PROSITE" id="PS50853">
    <property type="entry name" value="FN3"/>
    <property type="match status" value="1"/>
</dbReference>
<feature type="domain" description="Ig-like" evidence="19">
    <location>
        <begin position="522"/>
        <end position="621"/>
    </location>
</feature>